<dbReference type="KEGG" id="bprl:CL2_25900"/>
<evidence type="ECO:0000313" key="3">
    <source>
        <dbReference type="EMBL" id="NSJ78970.1"/>
    </source>
</evidence>
<accession>D4MVK5</accession>
<evidence type="ECO:0000313" key="6">
    <source>
        <dbReference type="Proteomes" id="UP001644750"/>
    </source>
</evidence>
<keyword evidence="6" id="KW-1185">Reference proteome</keyword>
<sequence length="65" mass="7633">MCELKTKHFKAVCPYTNSEMEISILCQRIHKTQTLNKHYKKMDFSCPKISECTYGKRNCPLFQSA</sequence>
<reference evidence="3" key="5">
    <citation type="submission" date="2020-02" db="EMBL/GenBank/DDBJ databases">
        <authorList>
            <person name="Littmann E."/>
            <person name="Sorbara M."/>
        </authorList>
    </citation>
    <scope>NUCLEOTIDE SEQUENCE</scope>
    <source>
        <strain evidence="3">MSK.14.57</strain>
    </source>
</reference>
<dbReference type="EMBL" id="CP012098">
    <property type="protein sequence ID" value="AQP39863.1"/>
    <property type="molecule type" value="Genomic_DNA"/>
</dbReference>
<dbReference type="AlphaFoldDB" id="D4MVK5"/>
<evidence type="ECO:0000313" key="2">
    <source>
        <dbReference type="EMBL" id="CBL39421.1"/>
    </source>
</evidence>
<evidence type="ECO:0000313" key="4">
    <source>
        <dbReference type="Proteomes" id="UP000008960"/>
    </source>
</evidence>
<reference evidence="2 4" key="1">
    <citation type="submission" date="2010-03" db="EMBL/GenBank/DDBJ databases">
        <title>The genome sequence of Clostridiales sp. SSC/2.</title>
        <authorList>
            <consortium name="metaHIT consortium -- http://www.metahit.eu/"/>
            <person name="Pajon A."/>
            <person name="Turner K."/>
            <person name="Parkhill J."/>
            <person name="Duncan S."/>
            <person name="Flint H."/>
        </authorList>
    </citation>
    <scope>NUCLEOTIDE SEQUENCE [LARGE SCALE GENOMIC DNA]</scope>
    <source>
        <strain evidence="2 4">SSC/2</strain>
    </source>
</reference>
<reference evidence="3 6" key="4">
    <citation type="journal article" date="2020" name="Cell Host Microbe">
        <title>Functional and Genomic Variation between Human-Derived Isolates of Lachnospiraceae Reveals Inter- and Intra-Species Diversity.</title>
        <authorList>
            <person name="Sorbara M.T."/>
            <person name="Littmann E.R."/>
            <person name="Fontana E."/>
            <person name="Moody T.U."/>
            <person name="Kohout C.E."/>
            <person name="Gjonbalaj M."/>
            <person name="Eaton V."/>
            <person name="Seok R."/>
            <person name="Leiner I.M."/>
            <person name="Pamer E.G."/>
        </authorList>
    </citation>
    <scope>NUCLEOTIDE SEQUENCE [LARGE SCALE GENOMIC DNA]</scope>
    <source>
        <strain evidence="3 6">MSK.14.57</strain>
    </source>
</reference>
<dbReference type="EMBL" id="FP929061">
    <property type="protein sequence ID" value="CBL39421.1"/>
    <property type="molecule type" value="Genomic_DNA"/>
</dbReference>
<dbReference type="Proteomes" id="UP000188159">
    <property type="component" value="Chromosome"/>
</dbReference>
<proteinExistence type="predicted"/>
<reference evidence="1 5" key="3">
    <citation type="journal article" date="2016" name="Sci. Rep.">
        <title>Accelerated dysbiosis of gut microbiota during aggravation of DSS-induced colitis by a butyrate-producing bacterium.</title>
        <authorList>
            <person name="Zhang Q."/>
            <person name="Wu Y."/>
            <person name="Wang J."/>
            <person name="Wu G."/>
            <person name="Long W."/>
            <person name="Xue Z."/>
            <person name="Wang L."/>
            <person name="Zhang X."/>
            <person name="Pang X."/>
            <person name="Zhao Y."/>
            <person name="Zhao L."/>
            <person name="Zhang C."/>
        </authorList>
    </citation>
    <scope>NUCLEOTIDE SEQUENCE [LARGE SCALE GENOMIC DNA]</scope>
    <source>
        <strain evidence="1 5">BPB5</strain>
    </source>
</reference>
<dbReference type="Proteomes" id="UP001644750">
    <property type="component" value="Unassembled WGS sequence"/>
</dbReference>
<organism evidence="2 4">
    <name type="scientific">Anaerostipes hadrus</name>
    <dbReference type="NCBI Taxonomy" id="649756"/>
    <lineage>
        <taxon>Bacteria</taxon>
        <taxon>Bacillati</taxon>
        <taxon>Bacillota</taxon>
        <taxon>Clostridia</taxon>
        <taxon>Lachnospirales</taxon>
        <taxon>Lachnospiraceae</taxon>
        <taxon>Anaerostipes</taxon>
    </lineage>
</organism>
<dbReference type="EMBL" id="JAAITB010000008">
    <property type="protein sequence ID" value="NSJ78970.1"/>
    <property type="molecule type" value="Genomic_DNA"/>
</dbReference>
<reference evidence="2 4" key="2">
    <citation type="submission" date="2010-03" db="EMBL/GenBank/DDBJ databases">
        <authorList>
            <person name="Pajon A."/>
        </authorList>
    </citation>
    <scope>NUCLEOTIDE SEQUENCE [LARGE SCALE GENOMIC DNA]</scope>
    <source>
        <strain evidence="2 4">SSC/2</strain>
    </source>
</reference>
<protein>
    <submittedName>
        <fullName evidence="2">Uncharacterized protein</fullName>
    </submittedName>
</protein>
<evidence type="ECO:0000313" key="5">
    <source>
        <dbReference type="Proteomes" id="UP000188159"/>
    </source>
</evidence>
<gene>
    <name evidence="2" type="ORF">CL2_25900</name>
    <name evidence="1" type="ORF">DO83_09885</name>
    <name evidence="3" type="ORF">G5A72_05075</name>
</gene>
<name>D4MVK5_ANAHA</name>
<evidence type="ECO:0000313" key="1">
    <source>
        <dbReference type="EMBL" id="AQP39863.1"/>
    </source>
</evidence>
<dbReference type="Proteomes" id="UP000008960">
    <property type="component" value="Chromosome"/>
</dbReference>